<proteinExistence type="predicted"/>
<dbReference type="CDD" id="cd04301">
    <property type="entry name" value="NAT_SF"/>
    <property type="match status" value="1"/>
</dbReference>
<dbReference type="STRING" id="189381.GCA_900166615_01152"/>
<dbReference type="OrthoDB" id="9782266at2"/>
<reference evidence="3" key="1">
    <citation type="submission" date="2015-07" db="EMBL/GenBank/DDBJ databases">
        <title>Fjat-14235 jcm11544.</title>
        <authorList>
            <person name="Liu B."/>
            <person name="Wang J."/>
            <person name="Zhu Y."/>
            <person name="Liu G."/>
            <person name="Chen Q."/>
            <person name="Chen Z."/>
            <person name="Lan J."/>
            <person name="Che J."/>
            <person name="Ge C."/>
            <person name="Shi H."/>
            <person name="Pan Z."/>
            <person name="Liu X."/>
        </authorList>
    </citation>
    <scope>NUCLEOTIDE SEQUENCE [LARGE SCALE GENOMIC DNA]</scope>
    <source>
        <strain evidence="3">JCM 11544</strain>
    </source>
</reference>
<dbReference type="InterPro" id="IPR016181">
    <property type="entry name" value="Acyl_CoA_acyltransferase"/>
</dbReference>
<organism evidence="2 3">
    <name type="scientific">Rossellomorea marisflavi</name>
    <dbReference type="NCBI Taxonomy" id="189381"/>
    <lineage>
        <taxon>Bacteria</taxon>
        <taxon>Bacillati</taxon>
        <taxon>Bacillota</taxon>
        <taxon>Bacilli</taxon>
        <taxon>Bacillales</taxon>
        <taxon>Bacillaceae</taxon>
        <taxon>Rossellomorea</taxon>
    </lineage>
</organism>
<feature type="domain" description="N-acetyltransferase" evidence="1">
    <location>
        <begin position="14"/>
        <end position="157"/>
    </location>
</feature>
<dbReference type="Proteomes" id="UP000037405">
    <property type="component" value="Unassembled WGS sequence"/>
</dbReference>
<dbReference type="EMBL" id="LGUE01000004">
    <property type="protein sequence ID" value="KON85066.1"/>
    <property type="molecule type" value="Genomic_DNA"/>
</dbReference>
<protein>
    <recommendedName>
        <fullName evidence="1">N-acetyltransferase domain-containing protein</fullName>
    </recommendedName>
</protein>
<dbReference type="InterPro" id="IPR000182">
    <property type="entry name" value="GNAT_dom"/>
</dbReference>
<gene>
    <name evidence="2" type="ORF">AF331_13860</name>
</gene>
<name>A0A0M0G6L6_9BACI</name>
<sequence length="157" mass="18196">MLEFEPNSRMRKKMKAEVEIMNSNPAFNRLARDRETIGFEEVESEFQECERRGVRRLLVKKDRRYVAVIDYCLQNPSDSEAWISLFVVDRAHQGTGVAHEVYGELEALVGRSGRNRLRLAVHASNEAGLAFWMKKGFYPFKEVDIGGKPHYCLEKEL</sequence>
<dbReference type="SUPFAM" id="SSF55729">
    <property type="entry name" value="Acyl-CoA N-acyltransferases (Nat)"/>
    <property type="match status" value="1"/>
</dbReference>
<dbReference type="Pfam" id="PF00583">
    <property type="entry name" value="Acetyltransf_1"/>
    <property type="match status" value="1"/>
</dbReference>
<dbReference type="GO" id="GO:0016747">
    <property type="term" value="F:acyltransferase activity, transferring groups other than amino-acyl groups"/>
    <property type="evidence" value="ECO:0007669"/>
    <property type="project" value="InterPro"/>
</dbReference>
<dbReference type="AlphaFoldDB" id="A0A0M0G6L6"/>
<evidence type="ECO:0000313" key="2">
    <source>
        <dbReference type="EMBL" id="KON85066.1"/>
    </source>
</evidence>
<dbReference type="Gene3D" id="3.40.630.30">
    <property type="match status" value="1"/>
</dbReference>
<evidence type="ECO:0000259" key="1">
    <source>
        <dbReference type="PROSITE" id="PS51186"/>
    </source>
</evidence>
<keyword evidence="3" id="KW-1185">Reference proteome</keyword>
<comment type="caution">
    <text evidence="2">The sequence shown here is derived from an EMBL/GenBank/DDBJ whole genome shotgun (WGS) entry which is preliminary data.</text>
</comment>
<dbReference type="RefSeq" id="WP_053428667.1">
    <property type="nucleotide sequence ID" value="NZ_LGUE01000004.1"/>
</dbReference>
<dbReference type="PROSITE" id="PS51186">
    <property type="entry name" value="GNAT"/>
    <property type="match status" value="1"/>
</dbReference>
<accession>A0A0M0G6L6</accession>
<evidence type="ECO:0000313" key="3">
    <source>
        <dbReference type="Proteomes" id="UP000037405"/>
    </source>
</evidence>